<evidence type="ECO:0000313" key="1">
    <source>
        <dbReference type="EMBL" id="PMD31938.1"/>
    </source>
</evidence>
<dbReference type="Proteomes" id="UP000235786">
    <property type="component" value="Unassembled WGS sequence"/>
</dbReference>
<proteinExistence type="predicted"/>
<name>A0A2J6R092_HYAVF</name>
<organism evidence="1 2">
    <name type="scientific">Hyaloscypha variabilis (strain UAMH 11265 / GT02V1 / F)</name>
    <name type="common">Meliniomyces variabilis</name>
    <dbReference type="NCBI Taxonomy" id="1149755"/>
    <lineage>
        <taxon>Eukaryota</taxon>
        <taxon>Fungi</taxon>
        <taxon>Dikarya</taxon>
        <taxon>Ascomycota</taxon>
        <taxon>Pezizomycotina</taxon>
        <taxon>Leotiomycetes</taxon>
        <taxon>Helotiales</taxon>
        <taxon>Hyaloscyphaceae</taxon>
        <taxon>Hyaloscypha</taxon>
        <taxon>Hyaloscypha variabilis</taxon>
    </lineage>
</organism>
<sequence>MSGTETLWDKLKDTADTFSTSIVLKGLPALNETSGGHDDITMEIRGTLTCAAASRKDNQEDKKYDYFLLTQSLGFTPPSGKEIAMYVVILRALADASTAFTAFPNESTPIANYWTGQDDFSGYRWARSWQPATLAKSVFLTSDPKGADNTSSYSTQSSISIGANAGFFGDIPTIGIEASWTMSHAQSVTLTPVKIVDGSTNDTLQIAFIPQQQKSSDFQPLLQGILQIDDDGTGKRSKTDSDARKIALELRVIILPKDQVRRTHHFVRTDRKYGTGEGEVYYNDVYDDHDDQAYHEFSRVIHLPLPPVPKA</sequence>
<accession>A0A2J6R092</accession>
<keyword evidence="2" id="KW-1185">Reference proteome</keyword>
<gene>
    <name evidence="1" type="ORF">L207DRAFT_572260</name>
</gene>
<dbReference type="AlphaFoldDB" id="A0A2J6R092"/>
<dbReference type="EMBL" id="KZ613960">
    <property type="protein sequence ID" value="PMD31938.1"/>
    <property type="molecule type" value="Genomic_DNA"/>
</dbReference>
<reference evidence="1 2" key="1">
    <citation type="submission" date="2016-04" db="EMBL/GenBank/DDBJ databases">
        <title>A degradative enzymes factory behind the ericoid mycorrhizal symbiosis.</title>
        <authorList>
            <consortium name="DOE Joint Genome Institute"/>
            <person name="Martino E."/>
            <person name="Morin E."/>
            <person name="Grelet G."/>
            <person name="Kuo A."/>
            <person name="Kohler A."/>
            <person name="Daghino S."/>
            <person name="Barry K."/>
            <person name="Choi C."/>
            <person name="Cichocki N."/>
            <person name="Clum A."/>
            <person name="Copeland A."/>
            <person name="Hainaut M."/>
            <person name="Haridas S."/>
            <person name="Labutti K."/>
            <person name="Lindquist E."/>
            <person name="Lipzen A."/>
            <person name="Khouja H.-R."/>
            <person name="Murat C."/>
            <person name="Ohm R."/>
            <person name="Olson A."/>
            <person name="Spatafora J."/>
            <person name="Veneault-Fourrey C."/>
            <person name="Henrissat B."/>
            <person name="Grigoriev I."/>
            <person name="Martin F."/>
            <person name="Perotto S."/>
        </authorList>
    </citation>
    <scope>NUCLEOTIDE SEQUENCE [LARGE SCALE GENOMIC DNA]</scope>
    <source>
        <strain evidence="1 2">F</strain>
    </source>
</reference>
<evidence type="ECO:0000313" key="2">
    <source>
        <dbReference type="Proteomes" id="UP000235786"/>
    </source>
</evidence>
<protein>
    <submittedName>
        <fullName evidence="1">Uncharacterized protein</fullName>
    </submittedName>
</protein>